<reference evidence="2 3" key="1">
    <citation type="submission" date="2016-11" db="EMBL/GenBank/DDBJ databases">
        <authorList>
            <person name="Jaros S."/>
            <person name="Januszkiewicz K."/>
            <person name="Wedrychowicz H."/>
        </authorList>
    </citation>
    <scope>NUCLEOTIDE SEQUENCE [LARGE SCALE GENOMIC DNA]</scope>
    <source>
        <strain evidence="2 3">DSM 14809</strain>
    </source>
</reference>
<gene>
    <name evidence="2" type="ORF">SAMN02745725_01435</name>
</gene>
<name>A0A1M6FAK4_PSEXY</name>
<dbReference type="Gene3D" id="3.40.50.1820">
    <property type="entry name" value="alpha/beta hydrolase"/>
    <property type="match status" value="1"/>
</dbReference>
<accession>A0A1M6FAK4</accession>
<keyword evidence="3" id="KW-1185">Reference proteome</keyword>
<dbReference type="Proteomes" id="UP000184185">
    <property type="component" value="Unassembled WGS sequence"/>
</dbReference>
<dbReference type="Pfam" id="PF00326">
    <property type="entry name" value="Peptidase_S9"/>
    <property type="match status" value="1"/>
</dbReference>
<feature type="domain" description="Peptidase S9 prolyl oligopeptidase catalytic" evidence="1">
    <location>
        <begin position="127"/>
        <end position="296"/>
    </location>
</feature>
<protein>
    <recommendedName>
        <fullName evidence="1">Peptidase S9 prolyl oligopeptidase catalytic domain-containing protein</fullName>
    </recommendedName>
</protein>
<dbReference type="InterPro" id="IPR001375">
    <property type="entry name" value="Peptidase_S9_cat"/>
</dbReference>
<dbReference type="PANTHER" id="PTHR43358:SF4">
    <property type="entry name" value="ALPHA_BETA HYDROLASE FOLD-1 DOMAIN-CONTAINING PROTEIN"/>
    <property type="match status" value="1"/>
</dbReference>
<dbReference type="OrthoDB" id="9776685at2"/>
<dbReference type="GO" id="GO:0008236">
    <property type="term" value="F:serine-type peptidase activity"/>
    <property type="evidence" value="ECO:0007669"/>
    <property type="project" value="InterPro"/>
</dbReference>
<dbReference type="AlphaFoldDB" id="A0A1M6FAK4"/>
<evidence type="ECO:0000259" key="1">
    <source>
        <dbReference type="Pfam" id="PF00326"/>
    </source>
</evidence>
<dbReference type="GO" id="GO:0006508">
    <property type="term" value="P:proteolysis"/>
    <property type="evidence" value="ECO:0007669"/>
    <property type="project" value="InterPro"/>
</dbReference>
<dbReference type="InterPro" id="IPR029058">
    <property type="entry name" value="AB_hydrolase_fold"/>
</dbReference>
<organism evidence="2 3">
    <name type="scientific">Pseudobutyrivibrio xylanivorans DSM 14809</name>
    <dbReference type="NCBI Taxonomy" id="1123012"/>
    <lineage>
        <taxon>Bacteria</taxon>
        <taxon>Bacillati</taxon>
        <taxon>Bacillota</taxon>
        <taxon>Clostridia</taxon>
        <taxon>Lachnospirales</taxon>
        <taxon>Lachnospiraceae</taxon>
        <taxon>Pseudobutyrivibrio</taxon>
    </lineage>
</organism>
<dbReference type="EMBL" id="FQYQ01000007">
    <property type="protein sequence ID" value="SHI94686.1"/>
    <property type="molecule type" value="Genomic_DNA"/>
</dbReference>
<dbReference type="InterPro" id="IPR052920">
    <property type="entry name" value="DNA-binding_regulatory"/>
</dbReference>
<dbReference type="PANTHER" id="PTHR43358">
    <property type="entry name" value="ALPHA/BETA-HYDROLASE"/>
    <property type="match status" value="1"/>
</dbReference>
<dbReference type="SUPFAM" id="SSF53474">
    <property type="entry name" value="alpha/beta-Hydrolases"/>
    <property type="match status" value="1"/>
</dbReference>
<evidence type="ECO:0000313" key="2">
    <source>
        <dbReference type="EMBL" id="SHI94686.1"/>
    </source>
</evidence>
<dbReference type="RefSeq" id="WP_072915050.1">
    <property type="nucleotide sequence ID" value="NZ_FQYQ01000007.1"/>
</dbReference>
<sequence length="301" mass="34355">MKILLIIFIVLFVILLVLVVFSVGLLRFVTLPKNRVPVDKAPEIEKSKDLWGPYDSYEKVEMNFTMDDGYLIHGTYIPSGDDNKFVIITHGYTYNRLGGVKYLNIFHELGYNAYIYDIRHHGDNADCYCSMGYKESRDIVNIARLLREKFGREISIGLHGESLGAASSLLALGLDKGFEFCVADCPFTDLSMLLEDLGWSWFHIPKPLSHLASIASQILHGYRLDRIRPIDSFKKNITTPVCFIHGAEDKFILPKHSKAGYEACQQYKEFHLIPGAGHAESYLYARQEYHNIVSKFLEAIY</sequence>
<evidence type="ECO:0000313" key="3">
    <source>
        <dbReference type="Proteomes" id="UP000184185"/>
    </source>
</evidence>
<proteinExistence type="predicted"/>